<protein>
    <submittedName>
        <fullName evidence="2">Uncharacterized protein</fullName>
    </submittedName>
</protein>
<keyword evidence="3" id="KW-1185">Reference proteome</keyword>
<organism evidence="2 3">
    <name type="scientific">Neonectria ditissima</name>
    <dbReference type="NCBI Taxonomy" id="78410"/>
    <lineage>
        <taxon>Eukaryota</taxon>
        <taxon>Fungi</taxon>
        <taxon>Dikarya</taxon>
        <taxon>Ascomycota</taxon>
        <taxon>Pezizomycotina</taxon>
        <taxon>Sordariomycetes</taxon>
        <taxon>Hypocreomycetidae</taxon>
        <taxon>Hypocreales</taxon>
        <taxon>Nectriaceae</taxon>
        <taxon>Neonectria</taxon>
    </lineage>
</organism>
<feature type="region of interest" description="Disordered" evidence="1">
    <location>
        <begin position="1"/>
        <end position="27"/>
    </location>
</feature>
<evidence type="ECO:0000256" key="1">
    <source>
        <dbReference type="SAM" id="MobiDB-lite"/>
    </source>
</evidence>
<feature type="compositionally biased region" description="Polar residues" evidence="1">
    <location>
        <begin position="16"/>
        <end position="27"/>
    </location>
</feature>
<proteinExistence type="predicted"/>
<reference evidence="2 3" key="1">
    <citation type="submission" date="2015-09" db="EMBL/GenBank/DDBJ databases">
        <title>Draft genome of a European isolate of the apple canker pathogen Neonectria ditissima.</title>
        <authorList>
            <person name="Gomez-Cortecero A."/>
            <person name="Harrison R.J."/>
            <person name="Armitage A.D."/>
        </authorList>
    </citation>
    <scope>NUCLEOTIDE SEQUENCE [LARGE SCALE GENOMIC DNA]</scope>
    <source>
        <strain evidence="2 3">R09/05</strain>
    </source>
</reference>
<evidence type="ECO:0000313" key="3">
    <source>
        <dbReference type="Proteomes" id="UP000050424"/>
    </source>
</evidence>
<evidence type="ECO:0000313" key="2">
    <source>
        <dbReference type="EMBL" id="KPM40196.1"/>
    </source>
</evidence>
<accession>A0A0N8H6X6</accession>
<sequence>MAPQLPARPLRWPHGTTGSRPTNQGPQTASRFQVLWLVPWEFTLPCCRVPCPSEPSPSEAQGPVNPPSPCGLATFDPNVRGPVCVESKRFPARVSLTRARVEMQSSHQPIMLPRPAPYAAYQRQAAESQGMKKGQNRSDPFLDCVVVVSRLQTSRDVAGRTRYELPLHVLVLVLALRFRRQFGRYYDVSCTSNVRIPHLTVYPFNTGELARPRLAT</sequence>
<name>A0A0N8H6X6_9HYPO</name>
<comment type="caution">
    <text evidence="2">The sequence shown here is derived from an EMBL/GenBank/DDBJ whole genome shotgun (WGS) entry which is preliminary data.</text>
</comment>
<dbReference type="AlphaFoldDB" id="A0A0N8H6X6"/>
<dbReference type="EMBL" id="LKCW01000089">
    <property type="protein sequence ID" value="KPM40196.1"/>
    <property type="molecule type" value="Genomic_DNA"/>
</dbReference>
<dbReference type="Proteomes" id="UP000050424">
    <property type="component" value="Unassembled WGS sequence"/>
</dbReference>
<gene>
    <name evidence="2" type="ORF">AK830_g6376</name>
</gene>